<dbReference type="Gene3D" id="3.40.50.12780">
    <property type="entry name" value="N-terminal domain of ligase-like"/>
    <property type="match status" value="1"/>
</dbReference>
<dbReference type="CDD" id="cd05936">
    <property type="entry name" value="FC-FACS_FadD_like"/>
    <property type="match status" value="1"/>
</dbReference>
<gene>
    <name evidence="5" type="ORF">EV207_12143</name>
</gene>
<dbReference type="EMBL" id="SLXK01000021">
    <property type="protein sequence ID" value="TCP25613.1"/>
    <property type="molecule type" value="Genomic_DNA"/>
</dbReference>
<protein>
    <submittedName>
        <fullName evidence="5">Long-chain acyl-CoA synthetase</fullName>
    </submittedName>
</protein>
<evidence type="ECO:0000259" key="4">
    <source>
        <dbReference type="Pfam" id="PF13193"/>
    </source>
</evidence>
<dbReference type="InterPro" id="IPR042099">
    <property type="entry name" value="ANL_N_sf"/>
</dbReference>
<feature type="domain" description="AMP-binding enzyme C-terminal" evidence="4">
    <location>
        <begin position="440"/>
        <end position="515"/>
    </location>
</feature>
<keyword evidence="6" id="KW-1185">Reference proteome</keyword>
<dbReference type="InterPro" id="IPR025110">
    <property type="entry name" value="AMP-bd_C"/>
</dbReference>
<feature type="domain" description="AMP-dependent synthetase/ligase" evidence="3">
    <location>
        <begin position="28"/>
        <end position="390"/>
    </location>
</feature>
<evidence type="ECO:0000259" key="3">
    <source>
        <dbReference type="Pfam" id="PF00501"/>
    </source>
</evidence>
<reference evidence="5 6" key="1">
    <citation type="submission" date="2019-03" db="EMBL/GenBank/DDBJ databases">
        <title>Genomic Encyclopedia of Type Strains, Phase IV (KMG-IV): sequencing the most valuable type-strain genomes for metagenomic binning, comparative biology and taxonomic classification.</title>
        <authorList>
            <person name="Goeker M."/>
        </authorList>
    </citation>
    <scope>NUCLEOTIDE SEQUENCE [LARGE SCALE GENOMIC DNA]</scope>
    <source>
        <strain evidence="5 6">DSM 19377</strain>
    </source>
</reference>
<dbReference type="PROSITE" id="PS00455">
    <property type="entry name" value="AMP_BINDING"/>
    <property type="match status" value="1"/>
</dbReference>
<dbReference type="Pfam" id="PF13193">
    <property type="entry name" value="AMP-binding_C"/>
    <property type="match status" value="1"/>
</dbReference>
<dbReference type="InterPro" id="IPR050237">
    <property type="entry name" value="ATP-dep_AMP-bd_enzyme"/>
</dbReference>
<dbReference type="PANTHER" id="PTHR43767:SF1">
    <property type="entry name" value="NONRIBOSOMAL PEPTIDE SYNTHASE PES1 (EUROFUNG)-RELATED"/>
    <property type="match status" value="1"/>
</dbReference>
<evidence type="ECO:0000256" key="2">
    <source>
        <dbReference type="ARBA" id="ARBA00022598"/>
    </source>
</evidence>
<dbReference type="PANTHER" id="PTHR43767">
    <property type="entry name" value="LONG-CHAIN-FATTY-ACID--COA LIGASE"/>
    <property type="match status" value="1"/>
</dbReference>
<name>A0A4R2NU89_9BACL</name>
<accession>A0A4R2NU89</accession>
<dbReference type="RefSeq" id="WP_132746774.1">
    <property type="nucleotide sequence ID" value="NZ_SLXK01000021.1"/>
</dbReference>
<dbReference type="GO" id="GO:0016878">
    <property type="term" value="F:acid-thiol ligase activity"/>
    <property type="evidence" value="ECO:0007669"/>
    <property type="project" value="UniProtKB-ARBA"/>
</dbReference>
<dbReference type="InterPro" id="IPR020845">
    <property type="entry name" value="AMP-binding_CS"/>
</dbReference>
<dbReference type="AlphaFoldDB" id="A0A4R2NU89"/>
<dbReference type="InterPro" id="IPR000873">
    <property type="entry name" value="AMP-dep_synth/lig_dom"/>
</dbReference>
<dbReference type="Gene3D" id="3.30.300.30">
    <property type="match status" value="1"/>
</dbReference>
<evidence type="ECO:0000256" key="1">
    <source>
        <dbReference type="ARBA" id="ARBA00006432"/>
    </source>
</evidence>
<dbReference type="SUPFAM" id="SSF56801">
    <property type="entry name" value="Acetyl-CoA synthetase-like"/>
    <property type="match status" value="1"/>
</dbReference>
<comment type="caution">
    <text evidence="5">The sequence shown here is derived from an EMBL/GenBank/DDBJ whole genome shotgun (WGS) entry which is preliminary data.</text>
</comment>
<organism evidence="5 6">
    <name type="scientific">Scopulibacillus darangshiensis</name>
    <dbReference type="NCBI Taxonomy" id="442528"/>
    <lineage>
        <taxon>Bacteria</taxon>
        <taxon>Bacillati</taxon>
        <taxon>Bacillota</taxon>
        <taxon>Bacilli</taxon>
        <taxon>Bacillales</taxon>
        <taxon>Sporolactobacillaceae</taxon>
        <taxon>Scopulibacillus</taxon>
    </lineage>
</organism>
<dbReference type="FunFam" id="3.30.300.30:FF:000008">
    <property type="entry name" value="2,3-dihydroxybenzoate-AMP ligase"/>
    <property type="match status" value="1"/>
</dbReference>
<dbReference type="OrthoDB" id="9803968at2"/>
<dbReference type="Pfam" id="PF00501">
    <property type="entry name" value="AMP-binding"/>
    <property type="match status" value="1"/>
</dbReference>
<keyword evidence="2" id="KW-0436">Ligase</keyword>
<evidence type="ECO:0000313" key="5">
    <source>
        <dbReference type="EMBL" id="TCP25613.1"/>
    </source>
</evidence>
<dbReference type="InterPro" id="IPR045851">
    <property type="entry name" value="AMP-bd_C_sf"/>
</dbReference>
<comment type="similarity">
    <text evidence="1">Belongs to the ATP-dependent AMP-binding enzyme family.</text>
</comment>
<proteinExistence type="inferred from homology"/>
<evidence type="ECO:0000313" key="6">
    <source>
        <dbReference type="Proteomes" id="UP000295416"/>
    </source>
</evidence>
<sequence>MNRPWLGFYPENVPYEIEIPPLSVFDLLERTAEDYPTNKAVIDRDKELTYAELKRVTERLAAALHYRGFRKGDRLALMLPNSMEYVITYYAVHRLGGIVVQVNPMYQVYELEYILRDSEAAWFVGLEEQKKKLEQIGFAHNLKVIAADRRKGQKDSLYSWIAEENNELPPLNICPKEDIAVLQYTGGTTGKSKGVMLTHSNLVCNIYQAFTSLGGIIQRSGERMLGAPPLFHVYGMTNMNLAVFAAASYIAVAKFEVNQVLEVIRKYRPTMFPGVPTMYIALLQHPDLTASDIECFKFCNSGSAPMPVELMHEFERKTGVPILEAYGLSETSPGTHRNPVTGLRKPGSIGIPMPNTDSKIVDMETGTKELPVGEEGELVIKGPQVMKGYWKNPDETSSVLQDGWFYTGDIARMDENGYFYIVGRKKDLIIAGGYNIYPVEIEEVLYQLPAVAEACVYGAPDSYRGETVKAVIVPRKGTNVTEEEIINWCTERLAKYKIPRIIEFRDYLPKSTVGKILRRKLVDEEREKLQF</sequence>
<dbReference type="Proteomes" id="UP000295416">
    <property type="component" value="Unassembled WGS sequence"/>
</dbReference>